<dbReference type="GO" id="GO:0045892">
    <property type="term" value="P:negative regulation of DNA-templated transcription"/>
    <property type="evidence" value="ECO:0007669"/>
    <property type="project" value="InterPro"/>
</dbReference>
<dbReference type="PANTHER" id="PTHR30055">
    <property type="entry name" value="HTH-TYPE TRANSCRIPTIONAL REGULATOR RUTR"/>
    <property type="match status" value="1"/>
</dbReference>
<feature type="domain" description="HTH tetR-type" evidence="6">
    <location>
        <begin position="3"/>
        <end position="63"/>
    </location>
</feature>
<dbReference type="InterPro" id="IPR004111">
    <property type="entry name" value="Repressor_TetR_C"/>
</dbReference>
<dbReference type="GO" id="GO:0046677">
    <property type="term" value="P:response to antibiotic"/>
    <property type="evidence" value="ECO:0007669"/>
    <property type="project" value="InterPro"/>
</dbReference>
<dbReference type="RefSeq" id="WP_093258062.1">
    <property type="nucleotide sequence ID" value="NZ_FNKK01000002.1"/>
</dbReference>
<evidence type="ECO:0000313" key="8">
    <source>
        <dbReference type="Proteomes" id="UP000217103"/>
    </source>
</evidence>
<dbReference type="InterPro" id="IPR001647">
    <property type="entry name" value="HTH_TetR"/>
</dbReference>
<gene>
    <name evidence="7" type="ORF">SAMN04489764_1097</name>
</gene>
<dbReference type="InterPro" id="IPR009057">
    <property type="entry name" value="Homeodomain-like_sf"/>
</dbReference>
<dbReference type="PRINTS" id="PR00455">
    <property type="entry name" value="HTHTETR"/>
</dbReference>
<evidence type="ECO:0000256" key="4">
    <source>
        <dbReference type="ARBA" id="ARBA00023163"/>
    </source>
</evidence>
<feature type="DNA-binding region" description="H-T-H motif" evidence="5">
    <location>
        <begin position="26"/>
        <end position="45"/>
    </location>
</feature>
<evidence type="ECO:0000256" key="2">
    <source>
        <dbReference type="ARBA" id="ARBA00023015"/>
    </source>
</evidence>
<evidence type="ECO:0000256" key="5">
    <source>
        <dbReference type="PROSITE-ProRule" id="PRU00335"/>
    </source>
</evidence>
<dbReference type="GO" id="GO:0000976">
    <property type="term" value="F:transcription cis-regulatory region binding"/>
    <property type="evidence" value="ECO:0007669"/>
    <property type="project" value="TreeGrafter"/>
</dbReference>
<evidence type="ECO:0000259" key="6">
    <source>
        <dbReference type="PROSITE" id="PS50977"/>
    </source>
</evidence>
<dbReference type="SUPFAM" id="SSF46689">
    <property type="entry name" value="Homeodomain-like"/>
    <property type="match status" value="1"/>
</dbReference>
<dbReference type="SUPFAM" id="SSF48498">
    <property type="entry name" value="Tetracyclin repressor-like, C-terminal domain"/>
    <property type="match status" value="1"/>
</dbReference>
<dbReference type="PANTHER" id="PTHR30055:SF151">
    <property type="entry name" value="TRANSCRIPTIONAL REGULATORY PROTEIN"/>
    <property type="match status" value="1"/>
</dbReference>
<dbReference type="Pfam" id="PF02909">
    <property type="entry name" value="TetR_C_1"/>
    <property type="match status" value="1"/>
</dbReference>
<dbReference type="AlphaFoldDB" id="A0A1H1BS38"/>
<dbReference type="InterPro" id="IPR003012">
    <property type="entry name" value="Tet_transcr_reg_TetR"/>
</dbReference>
<dbReference type="InterPro" id="IPR050109">
    <property type="entry name" value="HTH-type_TetR-like_transc_reg"/>
</dbReference>
<dbReference type="STRING" id="35622.SAMN04489764_1097"/>
<dbReference type="PROSITE" id="PS50977">
    <property type="entry name" value="HTH_TETR_2"/>
    <property type="match status" value="1"/>
</dbReference>
<protein>
    <submittedName>
        <fullName evidence="7">Tetracyclin repressor, C-terminal all-alpha domain</fullName>
    </submittedName>
</protein>
<keyword evidence="2" id="KW-0805">Transcription regulation</keyword>
<dbReference type="GO" id="GO:0003700">
    <property type="term" value="F:DNA-binding transcription factor activity"/>
    <property type="evidence" value="ECO:0007669"/>
    <property type="project" value="TreeGrafter"/>
</dbReference>
<dbReference type="Gene3D" id="1.10.357.10">
    <property type="entry name" value="Tetracycline Repressor, domain 2"/>
    <property type="match status" value="1"/>
</dbReference>
<dbReference type="PRINTS" id="PR00400">
    <property type="entry name" value="TETREPRESSOR"/>
</dbReference>
<dbReference type="OrthoDB" id="329481at2"/>
<keyword evidence="3 5" id="KW-0238">DNA-binding</keyword>
<name>A0A1H1BS38_9ACTN</name>
<reference evidence="7 8" key="1">
    <citation type="submission" date="2016-10" db="EMBL/GenBank/DDBJ databases">
        <authorList>
            <person name="de Groot N.N."/>
        </authorList>
    </citation>
    <scope>NUCLEOTIDE SEQUENCE [LARGE SCALE GENOMIC DNA]</scope>
    <source>
        <strain evidence="7 8">DSM 43794</strain>
    </source>
</reference>
<sequence>MGKLTRQAVLEGALRLADEEGVEAVTIRRLAGELQVTPMALYWHFKNKTELLTAAVDHLMAGVIADVRPDRDWRERLRVIVEALVGTMRAHPSLPALLQVADKEQAESFTRATEATLDILAEAGFTLDEGYTIASYLLNGAVTLVHGRLDCRAGMTPEKVAQERRMHALRLQALPPDCFPRLVEYGRTLEEPSDAEEYFSFGVDLLIAGVEAMAAKKAREGTA</sequence>
<keyword evidence="4" id="KW-0804">Transcription</keyword>
<evidence type="ECO:0000313" key="7">
    <source>
        <dbReference type="EMBL" id="SDQ54794.1"/>
    </source>
</evidence>
<organism evidence="7 8">
    <name type="scientific">Thermostaphylospora chromogena</name>
    <dbReference type="NCBI Taxonomy" id="35622"/>
    <lineage>
        <taxon>Bacteria</taxon>
        <taxon>Bacillati</taxon>
        <taxon>Actinomycetota</taxon>
        <taxon>Actinomycetes</taxon>
        <taxon>Streptosporangiales</taxon>
        <taxon>Thermomonosporaceae</taxon>
        <taxon>Thermostaphylospora</taxon>
    </lineage>
</organism>
<accession>A0A1H1BS38</accession>
<dbReference type="InterPro" id="IPR036271">
    <property type="entry name" value="Tet_transcr_reg_TetR-rel_C_sf"/>
</dbReference>
<keyword evidence="1" id="KW-0678">Repressor</keyword>
<dbReference type="Pfam" id="PF00440">
    <property type="entry name" value="TetR_N"/>
    <property type="match status" value="1"/>
</dbReference>
<evidence type="ECO:0000256" key="1">
    <source>
        <dbReference type="ARBA" id="ARBA00022491"/>
    </source>
</evidence>
<keyword evidence="8" id="KW-1185">Reference proteome</keyword>
<proteinExistence type="predicted"/>
<dbReference type="EMBL" id="FNKK01000002">
    <property type="protein sequence ID" value="SDQ54794.1"/>
    <property type="molecule type" value="Genomic_DNA"/>
</dbReference>
<dbReference type="Proteomes" id="UP000217103">
    <property type="component" value="Unassembled WGS sequence"/>
</dbReference>
<evidence type="ECO:0000256" key="3">
    <source>
        <dbReference type="ARBA" id="ARBA00023125"/>
    </source>
</evidence>